<evidence type="ECO:0000313" key="2">
    <source>
        <dbReference type="Proteomes" id="UP001215151"/>
    </source>
</evidence>
<name>A0AAD7TW80_9APHY</name>
<organism evidence="1 2">
    <name type="scientific">Trametes cubensis</name>
    <dbReference type="NCBI Taxonomy" id="1111947"/>
    <lineage>
        <taxon>Eukaryota</taxon>
        <taxon>Fungi</taxon>
        <taxon>Dikarya</taxon>
        <taxon>Basidiomycota</taxon>
        <taxon>Agaricomycotina</taxon>
        <taxon>Agaricomycetes</taxon>
        <taxon>Polyporales</taxon>
        <taxon>Polyporaceae</taxon>
        <taxon>Trametes</taxon>
    </lineage>
</organism>
<sequence length="453" mass="48699">MSCPAIENSDDPRPSVIDDVQPGAVSTDVLSTPSAGPAPSGPFPRIVTDLGYTAVTFGLCAGQWAYDVACTIVTLGKTPIALLLLFYLSSILIRGALNTTISGLSPLCDFIPGLPFCEREVNVAYMVDTNGVSPTVRHIDFPSLMDLQARTVDRLLFQSTAGTRLGLSIKQAELAVKDLSTIVKASTLMSKEELAMSLDSFANEARLTSRGLLKLSSTIYSAVDSILAFNDYAARSVTSARLALGTTPQAGSDARVHHALKRAFETSLNGLSSHLARVLLETSRFIDGLDALEQRLSAVQAICERENYATAAAWSKLLSQFTTRLGGNQGQKFQLHHQLLVLQNVARYRSLAVAHVVATSEALSSIIADLSQLRERLSANVLRDELPIEVHLASIERATRRLCGERLKAGAWPPRSGHLLNDEVEGSSFVTGDMVEGGLFAGGVPDRIMYGQN</sequence>
<reference evidence="1" key="1">
    <citation type="submission" date="2022-11" db="EMBL/GenBank/DDBJ databases">
        <title>Genome Sequence of Cubamyces cubensis.</title>
        <authorList>
            <person name="Buettner E."/>
        </authorList>
    </citation>
    <scope>NUCLEOTIDE SEQUENCE</scope>
    <source>
        <strain evidence="1">MPL-01</strain>
    </source>
</reference>
<dbReference type="EMBL" id="JAPEVG010000081">
    <property type="protein sequence ID" value="KAJ8487325.1"/>
    <property type="molecule type" value="Genomic_DNA"/>
</dbReference>
<dbReference type="AlphaFoldDB" id="A0AAD7TW80"/>
<gene>
    <name evidence="1" type="ORF">ONZ51_g4242</name>
</gene>
<dbReference type="Proteomes" id="UP001215151">
    <property type="component" value="Unassembled WGS sequence"/>
</dbReference>
<protein>
    <submittedName>
        <fullName evidence="1">Uncharacterized protein</fullName>
    </submittedName>
</protein>
<proteinExistence type="predicted"/>
<evidence type="ECO:0000313" key="1">
    <source>
        <dbReference type="EMBL" id="KAJ8487325.1"/>
    </source>
</evidence>
<keyword evidence="2" id="KW-1185">Reference proteome</keyword>
<comment type="caution">
    <text evidence="1">The sequence shown here is derived from an EMBL/GenBank/DDBJ whole genome shotgun (WGS) entry which is preliminary data.</text>
</comment>
<accession>A0AAD7TW80</accession>